<keyword evidence="5" id="KW-1185">Reference proteome</keyword>
<sequence>MKDWSKKCLGYLAAGLFAVGAVTGAGAGLAKARAAAGTAPVVAQSAMVESKQNVQVEEQQPSYAASIRVNELQQDNEQAEAQYLAKLAKITPDEAKAAALKAVPGQVTGVSLDNENGNLVYSVEIKNGNEVVDVKVDAGNGQVLAQDRGQDEEKGGKELKQKEKKEERETAPEAETTR</sequence>
<dbReference type="AlphaFoldDB" id="A0A3D8P4J7"/>
<dbReference type="Pfam" id="PF03413">
    <property type="entry name" value="PepSY"/>
    <property type="match status" value="1"/>
</dbReference>
<dbReference type="RefSeq" id="WP_115792253.1">
    <property type="nucleotide sequence ID" value="NZ_QSLN01000003.1"/>
</dbReference>
<evidence type="ECO:0000313" key="4">
    <source>
        <dbReference type="EMBL" id="RDV84033.1"/>
    </source>
</evidence>
<feature type="region of interest" description="Disordered" evidence="1">
    <location>
        <begin position="140"/>
        <end position="178"/>
    </location>
</feature>
<dbReference type="Gene3D" id="3.10.450.40">
    <property type="match status" value="1"/>
</dbReference>
<name>A0A3D8P4J7_9THEO</name>
<gene>
    <name evidence="4" type="ORF">DXX99_04175</name>
</gene>
<feature type="domain" description="PepSY" evidence="3">
    <location>
        <begin position="89"/>
        <end position="146"/>
    </location>
</feature>
<dbReference type="EMBL" id="QSLN01000003">
    <property type="protein sequence ID" value="RDV84033.1"/>
    <property type="molecule type" value="Genomic_DNA"/>
</dbReference>
<comment type="caution">
    <text evidence="4">The sequence shown here is derived from an EMBL/GenBank/DDBJ whole genome shotgun (WGS) entry which is preliminary data.</text>
</comment>
<evidence type="ECO:0000256" key="2">
    <source>
        <dbReference type="SAM" id="SignalP"/>
    </source>
</evidence>
<dbReference type="OrthoDB" id="1919149at2"/>
<proteinExistence type="predicted"/>
<evidence type="ECO:0000259" key="3">
    <source>
        <dbReference type="Pfam" id="PF03413"/>
    </source>
</evidence>
<reference evidence="4 5" key="1">
    <citation type="submission" date="2018-08" db="EMBL/GenBank/DDBJ databases">
        <title>Form III RuBisCO-mediated autotrophy in Thermodesulfobium bacteria.</title>
        <authorList>
            <person name="Toshchakov S.V."/>
            <person name="Kublanov I.V."/>
            <person name="Frolov E."/>
            <person name="Bonch-Osmolovskaya E.A."/>
            <person name="Tourova T.P."/>
            <person name="Chernych N.A."/>
            <person name="Lebedinsky A.V."/>
        </authorList>
    </citation>
    <scope>NUCLEOTIDE SEQUENCE [LARGE SCALE GENOMIC DNA]</scope>
    <source>
        <strain evidence="4 5">SR</strain>
    </source>
</reference>
<evidence type="ECO:0000256" key="1">
    <source>
        <dbReference type="SAM" id="MobiDB-lite"/>
    </source>
</evidence>
<organism evidence="4 5">
    <name type="scientific">Ammonifex thiophilus</name>
    <dbReference type="NCBI Taxonomy" id="444093"/>
    <lineage>
        <taxon>Bacteria</taxon>
        <taxon>Bacillati</taxon>
        <taxon>Bacillota</taxon>
        <taxon>Clostridia</taxon>
        <taxon>Thermoanaerobacterales</taxon>
        <taxon>Thermoanaerobacteraceae</taxon>
        <taxon>Ammonifex</taxon>
    </lineage>
</organism>
<feature type="signal peptide" evidence="2">
    <location>
        <begin position="1"/>
        <end position="27"/>
    </location>
</feature>
<dbReference type="InterPro" id="IPR025711">
    <property type="entry name" value="PepSY"/>
</dbReference>
<protein>
    <submittedName>
        <fullName evidence="4">Peptidase M4</fullName>
    </submittedName>
</protein>
<feature type="chain" id="PRO_5039256695" evidence="2">
    <location>
        <begin position="28"/>
        <end position="178"/>
    </location>
</feature>
<dbReference type="Proteomes" id="UP000256329">
    <property type="component" value="Unassembled WGS sequence"/>
</dbReference>
<keyword evidence="2" id="KW-0732">Signal</keyword>
<accession>A0A3D8P4J7</accession>
<evidence type="ECO:0000313" key="5">
    <source>
        <dbReference type="Proteomes" id="UP000256329"/>
    </source>
</evidence>
<feature type="compositionally biased region" description="Basic and acidic residues" evidence="1">
    <location>
        <begin position="148"/>
        <end position="178"/>
    </location>
</feature>